<evidence type="ECO:0000256" key="1">
    <source>
        <dbReference type="SAM" id="SignalP"/>
    </source>
</evidence>
<evidence type="ECO:0000313" key="3">
    <source>
        <dbReference type="Proteomes" id="UP001228905"/>
    </source>
</evidence>
<name>A0ABU0IPV6_9CAUL</name>
<keyword evidence="1" id="KW-0732">Signal</keyword>
<dbReference type="RefSeq" id="WP_307348418.1">
    <property type="nucleotide sequence ID" value="NZ_JAUSVS010000002.1"/>
</dbReference>
<proteinExistence type="predicted"/>
<reference evidence="2 3" key="1">
    <citation type="submission" date="2023-07" db="EMBL/GenBank/DDBJ databases">
        <title>Genomic Encyclopedia of Type Strains, Phase IV (KMG-IV): sequencing the most valuable type-strain genomes for metagenomic binning, comparative biology and taxonomic classification.</title>
        <authorList>
            <person name="Goeker M."/>
        </authorList>
    </citation>
    <scope>NUCLEOTIDE SEQUENCE [LARGE SCALE GENOMIC DNA]</scope>
    <source>
        <strain evidence="2 3">DSM 18695</strain>
    </source>
</reference>
<accession>A0ABU0IPV6</accession>
<dbReference type="Proteomes" id="UP001228905">
    <property type="component" value="Unassembled WGS sequence"/>
</dbReference>
<comment type="caution">
    <text evidence="2">The sequence shown here is derived from an EMBL/GenBank/DDBJ whole genome shotgun (WGS) entry which is preliminary data.</text>
</comment>
<evidence type="ECO:0000313" key="2">
    <source>
        <dbReference type="EMBL" id="MDQ0464043.1"/>
    </source>
</evidence>
<feature type="chain" id="PRO_5047335877" evidence="1">
    <location>
        <begin position="20"/>
        <end position="313"/>
    </location>
</feature>
<keyword evidence="3" id="KW-1185">Reference proteome</keyword>
<protein>
    <submittedName>
        <fullName evidence="2">Uncharacterized protein</fullName>
    </submittedName>
</protein>
<organism evidence="2 3">
    <name type="scientific">Caulobacter ginsengisoli</name>
    <dbReference type="NCBI Taxonomy" id="400775"/>
    <lineage>
        <taxon>Bacteria</taxon>
        <taxon>Pseudomonadati</taxon>
        <taxon>Pseudomonadota</taxon>
        <taxon>Alphaproteobacteria</taxon>
        <taxon>Caulobacterales</taxon>
        <taxon>Caulobacteraceae</taxon>
        <taxon>Caulobacter</taxon>
    </lineage>
</organism>
<gene>
    <name evidence="2" type="ORF">QO010_001814</name>
</gene>
<sequence>MRHLTAAILGALAVLTMGAASGPPQWLVNHVREEINDGFHDPNDPDSRPLREPPARMFKRVDINGDRIADWKVDFDGEPGWCGTGGCRMELWLGHPQGGLTPVWDAGVREFRLKPGREGATIDVDFHGSACGAAGVTPCPRRFVWDLSEMAFLPAVNAKGDGFLAGLPIPALDLTLSNAPSEVQAEARAMAKLCLAAGGSLDDGDLAVTRLPDLNGDGVRDWAVGSIYPQCQEPKDAAAAPPALAIMVSDPSGRFTLAWSAAEPEIAFDIATKPATMLELTVADSSCGLYSPANCPRRPLRWNETTRRLEPAR</sequence>
<dbReference type="EMBL" id="JAUSVS010000002">
    <property type="protein sequence ID" value="MDQ0464043.1"/>
    <property type="molecule type" value="Genomic_DNA"/>
</dbReference>
<feature type="signal peptide" evidence="1">
    <location>
        <begin position="1"/>
        <end position="19"/>
    </location>
</feature>